<dbReference type="PROSITE" id="PS50804">
    <property type="entry name" value="SCAN_BOX"/>
    <property type="match status" value="1"/>
</dbReference>
<accession>A0ABQ7TMD1</accession>
<evidence type="ECO:0000256" key="2">
    <source>
        <dbReference type="SAM" id="MobiDB-lite"/>
    </source>
</evidence>
<dbReference type="Pfam" id="PF02023">
    <property type="entry name" value="SCAN"/>
    <property type="match status" value="1"/>
</dbReference>
<feature type="domain" description="SCAN box" evidence="3">
    <location>
        <begin position="151"/>
        <end position="229"/>
    </location>
</feature>
<evidence type="ECO:0000259" key="3">
    <source>
        <dbReference type="PROSITE" id="PS50804"/>
    </source>
</evidence>
<proteinExistence type="predicted"/>
<gene>
    <name evidence="4" type="ORF">JD844_013740</name>
</gene>
<dbReference type="SUPFAM" id="SSF47353">
    <property type="entry name" value="Retrovirus capsid dimerization domain-like"/>
    <property type="match status" value="1"/>
</dbReference>
<evidence type="ECO:0000256" key="1">
    <source>
        <dbReference type="ARBA" id="ARBA00023242"/>
    </source>
</evidence>
<feature type="region of interest" description="Disordered" evidence="2">
    <location>
        <begin position="360"/>
        <end position="417"/>
    </location>
</feature>
<keyword evidence="5" id="KW-1185">Reference proteome</keyword>
<dbReference type="SMART" id="SM00431">
    <property type="entry name" value="SCAN"/>
    <property type="match status" value="1"/>
</dbReference>
<dbReference type="PANTHER" id="PTHR45935:SF15">
    <property type="entry name" value="SCAN BOX DOMAIN-CONTAINING PROTEIN"/>
    <property type="match status" value="1"/>
</dbReference>
<keyword evidence="1" id="KW-0539">Nucleus</keyword>
<dbReference type="Proteomes" id="UP000826234">
    <property type="component" value="Unassembled WGS sequence"/>
</dbReference>
<dbReference type="Gene3D" id="1.10.4020.10">
    <property type="entry name" value="DNA breaking-rejoining enzymes"/>
    <property type="match status" value="1"/>
</dbReference>
<evidence type="ECO:0000313" key="5">
    <source>
        <dbReference type="Proteomes" id="UP000826234"/>
    </source>
</evidence>
<dbReference type="InterPro" id="IPR050916">
    <property type="entry name" value="SCAN-C2H2_zinc_finger"/>
</dbReference>
<dbReference type="CDD" id="cd07936">
    <property type="entry name" value="SCAN"/>
    <property type="match status" value="1"/>
</dbReference>
<dbReference type="EMBL" id="JAIPUX010000439">
    <property type="protein sequence ID" value="KAH0630566.1"/>
    <property type="molecule type" value="Genomic_DNA"/>
</dbReference>
<name>A0ABQ7TMD1_PHRPL</name>
<comment type="caution">
    <text evidence="4">The sequence shown here is derived from an EMBL/GenBank/DDBJ whole genome shotgun (WGS) entry which is preliminary data.</text>
</comment>
<organism evidence="4 5">
    <name type="scientific">Phrynosoma platyrhinos</name>
    <name type="common">Desert horned lizard</name>
    <dbReference type="NCBI Taxonomy" id="52577"/>
    <lineage>
        <taxon>Eukaryota</taxon>
        <taxon>Metazoa</taxon>
        <taxon>Chordata</taxon>
        <taxon>Craniata</taxon>
        <taxon>Vertebrata</taxon>
        <taxon>Euteleostomi</taxon>
        <taxon>Lepidosauria</taxon>
        <taxon>Squamata</taxon>
        <taxon>Bifurcata</taxon>
        <taxon>Unidentata</taxon>
        <taxon>Episquamata</taxon>
        <taxon>Toxicofera</taxon>
        <taxon>Iguania</taxon>
        <taxon>Phrynosomatidae</taxon>
        <taxon>Phrynosomatinae</taxon>
        <taxon>Phrynosoma</taxon>
    </lineage>
</organism>
<sequence length="534" mass="60296">MEPPNPPTDLTLGEATGKGTSANPTDRAEEPPWRLAPKRVKRDPDGRPAKEWEGQWHEFLRTLDPPHSIWGAPQLRDPGPWDDAKAFLASFEQVAKACQWPREEWVARLLPALSGEAKAAFSGLEAQDREDYGKVTAAILRGEAIKMETRRQRFRQFRYQKVEDPQRVYNQLQELCRRWLRPERHSKEQILELLILEQFLAILPPEIQDWVRECGPENGIQTAALAENFLTSQQEVPVVSKAVKTVNPLDPGKRPLHMEAKEQGDVVARSPDYPAAIEVKQEILQCDNPEIAEGHELYHEKSHGEESLKPAIHKGDWSPHFLGEHRRLTMDAGTEKIAEEKMQDVVKEYLVDLKTERDNVEDKINESSDSEQMVQEDSKEKEQATSNSLLESKETLTDPLDIGGNSIKTEEESSSEELIIEDAKEEEYRNHNKVLMRFWKLEASRAAGWIGQNNERANSLASSERLQLNRMMWGGDEVSFCQGESQAGASVGRSLEDRGPISIPFGGGFFGFKQAYLEAAAEEGTAEAESTAKV</sequence>
<dbReference type="InterPro" id="IPR038269">
    <property type="entry name" value="SCAN_sf"/>
</dbReference>
<feature type="compositionally biased region" description="Basic and acidic residues" evidence="2">
    <location>
        <begin position="42"/>
        <end position="51"/>
    </location>
</feature>
<evidence type="ECO:0000313" key="4">
    <source>
        <dbReference type="EMBL" id="KAH0630566.1"/>
    </source>
</evidence>
<dbReference type="InterPro" id="IPR003309">
    <property type="entry name" value="SCAN_dom"/>
</dbReference>
<dbReference type="PANTHER" id="PTHR45935">
    <property type="entry name" value="PROTEIN ZBED8-RELATED"/>
    <property type="match status" value="1"/>
</dbReference>
<reference evidence="4 5" key="1">
    <citation type="journal article" date="2022" name="Gigascience">
        <title>A chromosome-level genome assembly and annotation of the desert horned lizard, Phrynosoma platyrhinos, provides insight into chromosomal rearrangements among reptiles.</title>
        <authorList>
            <person name="Koochekian N."/>
            <person name="Ascanio A."/>
            <person name="Farleigh K."/>
            <person name="Card D.C."/>
            <person name="Schield D.R."/>
            <person name="Castoe T.A."/>
            <person name="Jezkova T."/>
        </authorList>
    </citation>
    <scope>NUCLEOTIDE SEQUENCE [LARGE SCALE GENOMIC DNA]</scope>
    <source>
        <strain evidence="4">NK-2021</strain>
    </source>
</reference>
<feature type="region of interest" description="Disordered" evidence="2">
    <location>
        <begin position="1"/>
        <end position="51"/>
    </location>
</feature>
<protein>
    <recommendedName>
        <fullName evidence="3">SCAN box domain-containing protein</fullName>
    </recommendedName>
</protein>